<keyword evidence="13" id="KW-1185">Reference proteome</keyword>
<feature type="compositionally biased region" description="Low complexity" evidence="9">
    <location>
        <begin position="55"/>
        <end position="80"/>
    </location>
</feature>
<evidence type="ECO:0000313" key="12">
    <source>
        <dbReference type="EMBL" id="CAI5758133.1"/>
    </source>
</evidence>
<keyword evidence="7" id="KW-0325">Glycoprotein</keyword>
<accession>A0A9W4TYM2</accession>
<dbReference type="PROSITE" id="PS51762">
    <property type="entry name" value="GH16_2"/>
    <property type="match status" value="1"/>
</dbReference>
<dbReference type="PANTHER" id="PTHR31361:SF1">
    <property type="entry name" value="BETA-GLUCAN SYNTHESIS-ASSOCIATED PROTEIN KRE6-RELATED"/>
    <property type="match status" value="1"/>
</dbReference>
<sequence length="665" mass="75626">MSRDLTFNKPIFNITKPNENDESETDINPQYHQEYNLDPFNTFEEEDLSPTQETSNHNYSESEPSSSSPPRNNPPYSNSPFVFTTSHFNNDNSSSTQLLQSSPIPTYDRYPKTLFSNSNSEQHSRTSLIDNQAAESFISNSDYFDSDFSPFGGYPQSSFPLSIDEKEPDDYLHNPDPILDAQYDKNRFWNDLKNSNKRSLGGLFGFLTLLIGALLVFILLPILTFTSSRPFVPQVYEILTDYEYPILSSIRQDLVDPDTPESALYKTMRNGDRWKLVFSDEFNVQGRTFYDGDDQFFTAPDFHYAATNDLEWYDPDAVTTVNGTLTLTLDAFKNHDLFYRSGMLQSWNKMCFTQGKLEFSARLPGYGSISGLWPGMWSMGNLARPGYLGSTEGLWPYSYDSCDSGITANQSSPDGISYLPGQRLNKCTCPGEAHPNRGVGRGAVEIDVLEGEIATDPAGIRSNGVASQSLQVAPYDIWYIPDYDFIEIYNKSVTTMNTYTGGPFQQAISGITTLNRTWYERGEPGETIDQFQTYGYEYLNDDENGYITWYVGEDPTFTMYANALHPNGNIGWRQLPKEPISIIMNLGISNNWAYIDWTALVFPNTFKIDYVRVYQPEDQINLTCDPEDYPTYDYIQQHLNLYHNDNLTTFEDGGYTFPKNSLLGC</sequence>
<keyword evidence="6 10" id="KW-0472">Membrane</keyword>
<dbReference type="GO" id="GO:0031505">
    <property type="term" value="P:fungal-type cell wall organization"/>
    <property type="evidence" value="ECO:0007669"/>
    <property type="project" value="TreeGrafter"/>
</dbReference>
<dbReference type="PANTHER" id="PTHR31361">
    <property type="entry name" value="BETA-GLUCAN SYNTHESIS-ASSOCIATED PROTEIN KRE6-RELATED"/>
    <property type="match status" value="1"/>
</dbReference>
<keyword evidence="5 10" id="KW-1133">Transmembrane helix</keyword>
<dbReference type="FunFam" id="2.60.120.200:FF:000140">
    <property type="entry name" value="Beta-glucan synthesis-associated protein"/>
    <property type="match status" value="1"/>
</dbReference>
<dbReference type="GO" id="GO:0005886">
    <property type="term" value="C:plasma membrane"/>
    <property type="evidence" value="ECO:0007669"/>
    <property type="project" value="TreeGrafter"/>
</dbReference>
<dbReference type="GO" id="GO:0005789">
    <property type="term" value="C:endoplasmic reticulum membrane"/>
    <property type="evidence" value="ECO:0007669"/>
    <property type="project" value="TreeGrafter"/>
</dbReference>
<dbReference type="InterPro" id="IPR013320">
    <property type="entry name" value="ConA-like_dom_sf"/>
</dbReference>
<evidence type="ECO:0000256" key="7">
    <source>
        <dbReference type="ARBA" id="ARBA00023180"/>
    </source>
</evidence>
<evidence type="ECO:0000256" key="6">
    <source>
        <dbReference type="ARBA" id="ARBA00023136"/>
    </source>
</evidence>
<dbReference type="InterPro" id="IPR005629">
    <property type="entry name" value="Skn1/Kre6/Sbg1"/>
</dbReference>
<dbReference type="SUPFAM" id="SSF49899">
    <property type="entry name" value="Concanavalin A-like lectins/glucanases"/>
    <property type="match status" value="1"/>
</dbReference>
<feature type="compositionally biased region" description="Polar residues" evidence="9">
    <location>
        <begin position="81"/>
        <end position="104"/>
    </location>
</feature>
<dbReference type="EMBL" id="CANTUO010000002">
    <property type="protein sequence ID" value="CAI5758133.1"/>
    <property type="molecule type" value="Genomic_DNA"/>
</dbReference>
<dbReference type="GO" id="GO:0015926">
    <property type="term" value="F:glucosidase activity"/>
    <property type="evidence" value="ECO:0007669"/>
    <property type="project" value="TreeGrafter"/>
</dbReference>
<evidence type="ECO:0000313" key="13">
    <source>
        <dbReference type="Proteomes" id="UP001152885"/>
    </source>
</evidence>
<dbReference type="Pfam" id="PF03935">
    <property type="entry name" value="SKN1_KRE6_Sbg1"/>
    <property type="match status" value="1"/>
</dbReference>
<evidence type="ECO:0000256" key="9">
    <source>
        <dbReference type="SAM" id="MobiDB-lite"/>
    </source>
</evidence>
<organism evidence="12 13">
    <name type="scientific">Candida verbasci</name>
    <dbReference type="NCBI Taxonomy" id="1227364"/>
    <lineage>
        <taxon>Eukaryota</taxon>
        <taxon>Fungi</taxon>
        <taxon>Dikarya</taxon>
        <taxon>Ascomycota</taxon>
        <taxon>Saccharomycotina</taxon>
        <taxon>Pichiomycetes</taxon>
        <taxon>Debaryomycetaceae</taxon>
        <taxon>Candida/Lodderomyces clade</taxon>
        <taxon>Candida</taxon>
    </lineage>
</organism>
<comment type="caution">
    <text evidence="12">The sequence shown here is derived from an EMBL/GenBank/DDBJ whole genome shotgun (WGS) entry which is preliminary data.</text>
</comment>
<keyword evidence="8" id="KW-0961">Cell wall biogenesis/degradation</keyword>
<feature type="region of interest" description="Disordered" evidence="9">
    <location>
        <begin position="1"/>
        <end position="105"/>
    </location>
</feature>
<evidence type="ECO:0000256" key="3">
    <source>
        <dbReference type="ARBA" id="ARBA00022692"/>
    </source>
</evidence>
<name>A0A9W4TYM2_9ASCO</name>
<comment type="subcellular location">
    <subcellularLocation>
        <location evidence="1">Membrane</location>
        <topology evidence="1">Single-pass type II membrane protein</topology>
    </subcellularLocation>
</comment>
<dbReference type="Proteomes" id="UP001152885">
    <property type="component" value="Unassembled WGS sequence"/>
</dbReference>
<dbReference type="Gene3D" id="2.60.120.200">
    <property type="match status" value="2"/>
</dbReference>
<comment type="similarity">
    <text evidence="2">Belongs to the SKN1/KRE6 family.</text>
</comment>
<dbReference type="GO" id="GO:0006078">
    <property type="term" value="P:(1-&gt;6)-beta-D-glucan biosynthetic process"/>
    <property type="evidence" value="ECO:0007669"/>
    <property type="project" value="TreeGrafter"/>
</dbReference>
<dbReference type="InterPro" id="IPR000757">
    <property type="entry name" value="Beta-glucanase-like"/>
</dbReference>
<evidence type="ECO:0000256" key="1">
    <source>
        <dbReference type="ARBA" id="ARBA00004606"/>
    </source>
</evidence>
<dbReference type="OrthoDB" id="412647at2759"/>
<evidence type="ECO:0000256" key="4">
    <source>
        <dbReference type="ARBA" id="ARBA00022968"/>
    </source>
</evidence>
<evidence type="ECO:0000259" key="11">
    <source>
        <dbReference type="PROSITE" id="PS51762"/>
    </source>
</evidence>
<protein>
    <recommendedName>
        <fullName evidence="11">GH16 domain-containing protein</fullName>
    </recommendedName>
</protein>
<evidence type="ECO:0000256" key="8">
    <source>
        <dbReference type="ARBA" id="ARBA00023316"/>
    </source>
</evidence>
<proteinExistence type="inferred from homology"/>
<feature type="transmembrane region" description="Helical" evidence="10">
    <location>
        <begin position="203"/>
        <end position="223"/>
    </location>
</feature>
<gene>
    <name evidence="12" type="ORF">CANVERA_P2646</name>
</gene>
<keyword evidence="3 10" id="KW-0812">Transmembrane</keyword>
<evidence type="ECO:0000256" key="2">
    <source>
        <dbReference type="ARBA" id="ARBA00010962"/>
    </source>
</evidence>
<evidence type="ECO:0000256" key="10">
    <source>
        <dbReference type="SAM" id="Phobius"/>
    </source>
</evidence>
<dbReference type="CDD" id="cd02180">
    <property type="entry name" value="GH16_fungal_KRE6_glucanase"/>
    <property type="match status" value="1"/>
</dbReference>
<feature type="domain" description="GH16" evidence="11">
    <location>
        <begin position="252"/>
        <end position="619"/>
    </location>
</feature>
<keyword evidence="4" id="KW-0735">Signal-anchor</keyword>
<reference evidence="12" key="1">
    <citation type="submission" date="2022-12" db="EMBL/GenBank/DDBJ databases">
        <authorList>
            <person name="Brejova B."/>
        </authorList>
    </citation>
    <scope>NUCLEOTIDE SEQUENCE</scope>
</reference>
<dbReference type="AlphaFoldDB" id="A0A9W4TYM2"/>
<evidence type="ECO:0000256" key="5">
    <source>
        <dbReference type="ARBA" id="ARBA00022989"/>
    </source>
</evidence>